<evidence type="ECO:0000313" key="2">
    <source>
        <dbReference type="EMBL" id="MDV6286755.1"/>
    </source>
</evidence>
<evidence type="ECO:0000256" key="1">
    <source>
        <dbReference type="SAM" id="MobiDB-lite"/>
    </source>
</evidence>
<evidence type="ECO:0000313" key="3">
    <source>
        <dbReference type="Proteomes" id="UP001185737"/>
    </source>
</evidence>
<dbReference type="RefSeq" id="WP_317571736.1">
    <property type="nucleotide sequence ID" value="NZ_JAWLKA010000045.1"/>
</dbReference>
<feature type="region of interest" description="Disordered" evidence="1">
    <location>
        <begin position="64"/>
        <end position="90"/>
    </location>
</feature>
<proteinExistence type="predicted"/>
<comment type="caution">
    <text evidence="2">The sequence shown here is derived from an EMBL/GenBank/DDBJ whole genome shotgun (WGS) entry which is preliminary data.</text>
</comment>
<gene>
    <name evidence="2" type="ORF">R3Q59_40475</name>
</gene>
<feature type="compositionally biased region" description="Basic residues" evidence="1">
    <location>
        <begin position="81"/>
        <end position="90"/>
    </location>
</feature>
<organism evidence="2 3">
    <name type="scientific">Rhodococcus jostii</name>
    <dbReference type="NCBI Taxonomy" id="132919"/>
    <lineage>
        <taxon>Bacteria</taxon>
        <taxon>Bacillati</taxon>
        <taxon>Actinomycetota</taxon>
        <taxon>Actinomycetes</taxon>
        <taxon>Mycobacteriales</taxon>
        <taxon>Nocardiaceae</taxon>
        <taxon>Rhodococcus</taxon>
    </lineage>
</organism>
<keyword evidence="3" id="KW-1185">Reference proteome</keyword>
<reference evidence="2 3" key="1">
    <citation type="submission" date="2023-10" db="EMBL/GenBank/DDBJ databases">
        <title>Development of a sustainable strategy for remediation of hydrocarbon-contaminated territories based on the waste exchange concept.</title>
        <authorList>
            <person name="Krivoruchko A."/>
        </authorList>
    </citation>
    <scope>NUCLEOTIDE SEQUENCE [LARGE SCALE GENOMIC DNA]</scope>
    <source>
        <strain evidence="2 3">IEGM 60</strain>
    </source>
</reference>
<feature type="region of interest" description="Disordered" evidence="1">
    <location>
        <begin position="1"/>
        <end position="38"/>
    </location>
</feature>
<accession>A0ABU4CT63</accession>
<name>A0ABU4CT63_RHOJO</name>
<dbReference type="EMBL" id="JAWLKA010000045">
    <property type="protein sequence ID" value="MDV6286755.1"/>
    <property type="molecule type" value="Genomic_DNA"/>
</dbReference>
<protein>
    <submittedName>
        <fullName evidence="2">Uncharacterized protein</fullName>
    </submittedName>
</protein>
<dbReference type="Proteomes" id="UP001185737">
    <property type="component" value="Unassembled WGS sequence"/>
</dbReference>
<sequence>MTPLVSRGCDPAGAGLERKWNPGHRPGSAFDNTTDDEGGLRTALSAAFETVDITIIGTVAVFAARAAPQPPKRSRADRSGAHRRYGPSRL</sequence>